<sequence>MESSRNLSSKRSHSPSTDFATLTTVKSGGSGHSLLDIIKKEKVDSAKDGDETDASSLKITIGCNQENSSNGYQPPQATDGYQIPEGTLGDVHRELSGPGSYASYQTPTIKTEPGTFDSMHQYPISNSHETHPQSELANMTQMYQDLHRPHSPNPSQFNLSNGNNHYNMYSNDSPVMNMQNIQNASTQETQESKKKPKKGSTGRPRGRPKGSKTGEGKGRQPKPAGLKADGTPRKKFDRFDGVPEEEVEKMLLPDRLTHNLDIVIIGINPGLFAAYKGHHYAGPGNHFWKVLSLSGLVNEPLGSDDDIILNNYGIGLTTIVARTTRGSADLTKKEIKEGAEILNEKLKFYRPRIAVFNGKGIYEVYSGKKNFMFGKQPDKIEGTDVNIWVMPSSSARCAQLPRAADKVPFYAALKKFRDFLKGDLKELDDAEITFSNVILNNFSLKKVKAEATEYDPEAEDSTVNNLTFGDMQESEEPFPDNEIDEEGEEE</sequence>
<protein>
    <recommendedName>
        <fullName evidence="16">G/T mismatch-specific thymine DNA glycosylase</fullName>
        <ecNumber evidence="15">3.2.2.29</ecNumber>
    </recommendedName>
    <alternativeName>
        <fullName evidence="17">Thymine-DNA glycosylase</fullName>
    </alternativeName>
</protein>
<feature type="compositionally biased region" description="Polar residues" evidence="18">
    <location>
        <begin position="153"/>
        <end position="189"/>
    </location>
</feature>
<feature type="compositionally biased region" description="Polar residues" evidence="18">
    <location>
        <begin position="17"/>
        <end position="27"/>
    </location>
</feature>
<evidence type="ECO:0000259" key="19">
    <source>
        <dbReference type="SMART" id="SM00986"/>
    </source>
</evidence>
<comment type="caution">
    <text evidence="20">The sequence shown here is derived from an EMBL/GenBank/DDBJ whole genome shotgun (WGS) entry which is preliminary data.</text>
</comment>
<evidence type="ECO:0000256" key="8">
    <source>
        <dbReference type="ARBA" id="ARBA00023159"/>
    </source>
</evidence>
<comment type="catalytic activity">
    <reaction evidence="12">
        <text>Hydrolyzes mismatched double-stranded DNA and polynucleotides, releasing free thymine.</text>
        <dbReference type="EC" id="3.2.2.29"/>
    </reaction>
</comment>
<evidence type="ECO:0000313" key="21">
    <source>
        <dbReference type="Proteomes" id="UP001497623"/>
    </source>
</evidence>
<dbReference type="InterPro" id="IPR015637">
    <property type="entry name" value="MUG/TDG"/>
</dbReference>
<keyword evidence="9" id="KW-0804">Transcription</keyword>
<dbReference type="Proteomes" id="UP001497623">
    <property type="component" value="Unassembled WGS sequence"/>
</dbReference>
<evidence type="ECO:0000313" key="20">
    <source>
        <dbReference type="EMBL" id="CAL4066198.1"/>
    </source>
</evidence>
<dbReference type="GO" id="GO:0141016">
    <property type="term" value="F:G/T mismatch-specific thymine-DNA glycosylase activity"/>
    <property type="evidence" value="ECO:0007669"/>
    <property type="project" value="UniProtKB-EC"/>
</dbReference>
<evidence type="ECO:0000256" key="9">
    <source>
        <dbReference type="ARBA" id="ARBA00023163"/>
    </source>
</evidence>
<keyword evidence="3" id="KW-0227">DNA damage</keyword>
<feature type="region of interest" description="Disordered" evidence="18">
    <location>
        <begin position="145"/>
        <end position="241"/>
    </location>
</feature>
<dbReference type="GO" id="GO:0040029">
    <property type="term" value="P:epigenetic regulation of gene expression"/>
    <property type="evidence" value="ECO:0007669"/>
    <property type="project" value="UniProtKB-ARBA"/>
</dbReference>
<dbReference type="PANTHER" id="PTHR12159">
    <property type="entry name" value="G/T AND G/U MISMATCH-SPECIFIC DNA GLYCOSYLASE"/>
    <property type="match status" value="1"/>
</dbReference>
<keyword evidence="6" id="KW-0156">Chromatin regulator</keyword>
<keyword evidence="21" id="KW-1185">Reference proteome</keyword>
<evidence type="ECO:0000256" key="18">
    <source>
        <dbReference type="SAM" id="MobiDB-lite"/>
    </source>
</evidence>
<evidence type="ECO:0000256" key="6">
    <source>
        <dbReference type="ARBA" id="ARBA00022853"/>
    </source>
</evidence>
<evidence type="ECO:0000256" key="15">
    <source>
        <dbReference type="ARBA" id="ARBA00066769"/>
    </source>
</evidence>
<dbReference type="GO" id="GO:0003677">
    <property type="term" value="F:DNA binding"/>
    <property type="evidence" value="ECO:0007669"/>
    <property type="project" value="UniProtKB-ARBA"/>
</dbReference>
<dbReference type="FunFam" id="3.40.470.10:FF:000002">
    <property type="entry name" value="G/T mismatch-specific thymine DNA glycosylase"/>
    <property type="match status" value="1"/>
</dbReference>
<evidence type="ECO:0000256" key="3">
    <source>
        <dbReference type="ARBA" id="ARBA00022763"/>
    </source>
</evidence>
<evidence type="ECO:0000256" key="13">
    <source>
        <dbReference type="ARBA" id="ARBA00061261"/>
    </source>
</evidence>
<dbReference type="EMBL" id="CAXKWB010002096">
    <property type="protein sequence ID" value="CAL4066198.1"/>
    <property type="molecule type" value="Genomic_DNA"/>
</dbReference>
<keyword evidence="11" id="KW-0539">Nucleus</keyword>
<evidence type="ECO:0000256" key="7">
    <source>
        <dbReference type="ARBA" id="ARBA00023015"/>
    </source>
</evidence>
<feature type="domain" description="Uracil-DNA glycosylase-like" evidence="19">
    <location>
        <begin position="253"/>
        <end position="414"/>
    </location>
</feature>
<evidence type="ECO:0000256" key="11">
    <source>
        <dbReference type="ARBA" id="ARBA00023242"/>
    </source>
</evidence>
<dbReference type="AlphaFoldDB" id="A0AAV2Q0K2"/>
<organism evidence="20 21">
    <name type="scientific">Meganyctiphanes norvegica</name>
    <name type="common">Northern krill</name>
    <name type="synonym">Thysanopoda norvegica</name>
    <dbReference type="NCBI Taxonomy" id="48144"/>
    <lineage>
        <taxon>Eukaryota</taxon>
        <taxon>Metazoa</taxon>
        <taxon>Ecdysozoa</taxon>
        <taxon>Arthropoda</taxon>
        <taxon>Crustacea</taxon>
        <taxon>Multicrustacea</taxon>
        <taxon>Malacostraca</taxon>
        <taxon>Eumalacostraca</taxon>
        <taxon>Eucarida</taxon>
        <taxon>Euphausiacea</taxon>
        <taxon>Euphausiidae</taxon>
        <taxon>Meganyctiphanes</taxon>
    </lineage>
</organism>
<keyword evidence="7" id="KW-0805">Transcription regulation</keyword>
<feature type="region of interest" description="Disordered" evidence="18">
    <location>
        <begin position="1"/>
        <end position="33"/>
    </location>
</feature>
<gene>
    <name evidence="20" type="ORF">MNOR_LOCUS5445</name>
</gene>
<dbReference type="GO" id="GO:0004844">
    <property type="term" value="F:uracil DNA N-glycosylase activity"/>
    <property type="evidence" value="ECO:0007669"/>
    <property type="project" value="TreeGrafter"/>
</dbReference>
<accession>A0AAV2Q0K2</accession>
<keyword evidence="8" id="KW-0010">Activator</keyword>
<dbReference type="CDD" id="cd10028">
    <property type="entry name" value="UDG-F2_TDG_MUG"/>
    <property type="match status" value="1"/>
</dbReference>
<keyword evidence="5" id="KW-0832">Ubl conjugation</keyword>
<evidence type="ECO:0000256" key="16">
    <source>
        <dbReference type="ARBA" id="ARBA00071248"/>
    </source>
</evidence>
<comment type="similarity">
    <text evidence="13">Belongs to the uracil-DNA glycosylase (UDG) superfamily. TDG/mug family.</text>
</comment>
<evidence type="ECO:0000256" key="2">
    <source>
        <dbReference type="ARBA" id="ARBA00022499"/>
    </source>
</evidence>
<feature type="compositionally biased region" description="Basic and acidic residues" evidence="18">
    <location>
        <begin position="230"/>
        <end position="241"/>
    </location>
</feature>
<dbReference type="Gene3D" id="3.40.470.10">
    <property type="entry name" value="Uracil-DNA glycosylase-like domain"/>
    <property type="match status" value="1"/>
</dbReference>
<proteinExistence type="inferred from homology"/>
<comment type="subunit">
    <text evidence="14">Homodimer. Interacts with AICDA and GADD45A.</text>
</comment>
<dbReference type="InterPro" id="IPR005122">
    <property type="entry name" value="Uracil-DNA_glycosylase-like"/>
</dbReference>
<dbReference type="GO" id="GO:0005654">
    <property type="term" value="C:nucleoplasm"/>
    <property type="evidence" value="ECO:0007669"/>
    <property type="project" value="UniProtKB-ARBA"/>
</dbReference>
<dbReference type="PANTHER" id="PTHR12159:SF9">
    <property type="entry name" value="G_T MISMATCH-SPECIFIC THYMINE DNA GLYCOSYLASE"/>
    <property type="match status" value="1"/>
</dbReference>
<dbReference type="InterPro" id="IPR036895">
    <property type="entry name" value="Uracil-DNA_glycosylase-like_sf"/>
</dbReference>
<keyword evidence="2" id="KW-1017">Isopeptide bond</keyword>
<evidence type="ECO:0000256" key="14">
    <source>
        <dbReference type="ARBA" id="ARBA00064519"/>
    </source>
</evidence>
<dbReference type="EC" id="3.2.2.29" evidence="15"/>
<keyword evidence="4" id="KW-0378">Hydrolase</keyword>
<feature type="compositionally biased region" description="Basic residues" evidence="18">
    <location>
        <begin position="194"/>
        <end position="210"/>
    </location>
</feature>
<feature type="compositionally biased region" description="Acidic residues" evidence="18">
    <location>
        <begin position="472"/>
        <end position="490"/>
    </location>
</feature>
<name>A0AAV2Q0K2_MEGNR</name>
<keyword evidence="10" id="KW-0234">DNA repair</keyword>
<evidence type="ECO:0000256" key="4">
    <source>
        <dbReference type="ARBA" id="ARBA00022801"/>
    </source>
</evidence>
<evidence type="ECO:0000256" key="17">
    <source>
        <dbReference type="ARBA" id="ARBA00083221"/>
    </source>
</evidence>
<dbReference type="GO" id="GO:0032183">
    <property type="term" value="F:SUMO binding"/>
    <property type="evidence" value="ECO:0007669"/>
    <property type="project" value="UniProtKB-ARBA"/>
</dbReference>
<dbReference type="SMART" id="SM00986">
    <property type="entry name" value="UDG"/>
    <property type="match status" value="1"/>
</dbReference>
<dbReference type="SUPFAM" id="SSF52141">
    <property type="entry name" value="Uracil-DNA glycosylase-like"/>
    <property type="match status" value="1"/>
</dbReference>
<reference evidence="20 21" key="1">
    <citation type="submission" date="2024-05" db="EMBL/GenBank/DDBJ databases">
        <authorList>
            <person name="Wallberg A."/>
        </authorList>
    </citation>
    <scope>NUCLEOTIDE SEQUENCE [LARGE SCALE GENOMIC DNA]</scope>
</reference>
<dbReference type="Pfam" id="PF03167">
    <property type="entry name" value="UDG"/>
    <property type="match status" value="1"/>
</dbReference>
<feature type="region of interest" description="Disordered" evidence="18">
    <location>
        <begin position="454"/>
        <end position="490"/>
    </location>
</feature>
<dbReference type="SMART" id="SM00987">
    <property type="entry name" value="UreE_C"/>
    <property type="match status" value="1"/>
</dbReference>
<evidence type="ECO:0000256" key="10">
    <source>
        <dbReference type="ARBA" id="ARBA00023204"/>
    </source>
</evidence>
<comment type="subcellular location">
    <subcellularLocation>
        <location evidence="1">Nucleus</location>
    </subcellularLocation>
</comment>
<evidence type="ECO:0000256" key="5">
    <source>
        <dbReference type="ARBA" id="ARBA00022843"/>
    </source>
</evidence>
<evidence type="ECO:0000256" key="12">
    <source>
        <dbReference type="ARBA" id="ARBA00052915"/>
    </source>
</evidence>
<evidence type="ECO:0000256" key="1">
    <source>
        <dbReference type="ARBA" id="ARBA00004123"/>
    </source>
</evidence>
<dbReference type="GO" id="GO:0006285">
    <property type="term" value="P:base-excision repair, AP site formation"/>
    <property type="evidence" value="ECO:0007669"/>
    <property type="project" value="InterPro"/>
</dbReference>